<keyword evidence="2" id="KW-1185">Reference proteome</keyword>
<evidence type="ECO:0000313" key="2">
    <source>
        <dbReference type="Proteomes" id="UP000326570"/>
    </source>
</evidence>
<dbReference type="RefSeq" id="WP_150903595.1">
    <property type="nucleotide sequence ID" value="NZ_VTWT01000004.1"/>
</dbReference>
<dbReference type="Proteomes" id="UP000326570">
    <property type="component" value="Unassembled WGS sequence"/>
</dbReference>
<protein>
    <submittedName>
        <fullName evidence="1">Uncharacterized protein</fullName>
    </submittedName>
</protein>
<dbReference type="AlphaFoldDB" id="A0A5N1IXI3"/>
<reference evidence="1 2" key="1">
    <citation type="submission" date="2019-09" db="EMBL/GenBank/DDBJ databases">
        <title>Genome sequence of Adhaeribacter sp. M2.</title>
        <authorList>
            <person name="Srinivasan S."/>
        </authorList>
    </citation>
    <scope>NUCLEOTIDE SEQUENCE [LARGE SCALE GENOMIC DNA]</scope>
    <source>
        <strain evidence="1 2">M2</strain>
    </source>
</reference>
<name>A0A5N1IXI3_9BACT</name>
<dbReference type="EMBL" id="VTWT01000004">
    <property type="protein sequence ID" value="KAA9338961.1"/>
    <property type="molecule type" value="Genomic_DNA"/>
</dbReference>
<dbReference type="PROSITE" id="PS51257">
    <property type="entry name" value="PROKAR_LIPOPROTEIN"/>
    <property type="match status" value="1"/>
</dbReference>
<evidence type="ECO:0000313" key="1">
    <source>
        <dbReference type="EMBL" id="KAA9338961.1"/>
    </source>
</evidence>
<sequence length="140" mass="15570">MKLNFQFIYISIILIFGFSACDSGHAGAGQSYEEAQLTIEQTEKVYPKQFIHSDGSFRKNLVGKWVIEGSIKSSATVATYKDVVLDVTYYSKTNSLIGSEQHTLYEYLTPRQTVKFKFKSFGYKGAESIGLGIADASPIN</sequence>
<comment type="caution">
    <text evidence="1">The sequence shown here is derived from an EMBL/GenBank/DDBJ whole genome shotgun (WGS) entry which is preliminary data.</text>
</comment>
<accession>A0A5N1IXI3</accession>
<proteinExistence type="predicted"/>
<gene>
    <name evidence="1" type="ORF">F0P94_09225</name>
</gene>
<organism evidence="1 2">
    <name type="scientific">Adhaeribacter soli</name>
    <dbReference type="NCBI Taxonomy" id="2607655"/>
    <lineage>
        <taxon>Bacteria</taxon>
        <taxon>Pseudomonadati</taxon>
        <taxon>Bacteroidota</taxon>
        <taxon>Cytophagia</taxon>
        <taxon>Cytophagales</taxon>
        <taxon>Hymenobacteraceae</taxon>
        <taxon>Adhaeribacter</taxon>
    </lineage>
</organism>